<evidence type="ECO:0000256" key="2">
    <source>
        <dbReference type="HAMAP-Rule" id="MF_00795"/>
    </source>
</evidence>
<name>A0ABY8C3D2_9FIRM</name>
<reference evidence="3 4" key="1">
    <citation type="submission" date="2023-02" db="EMBL/GenBank/DDBJ databases">
        <title>Novel Oscillospiraceae bacterial genomes.</title>
        <authorList>
            <person name="Srinivasan S."/>
            <person name="Austin M.N."/>
            <person name="Fiedler T.L."/>
            <person name="Strenk S.M."/>
            <person name="Agnew K.J."/>
            <person name="Nagana Gowda G.A."/>
            <person name="Raftery D."/>
            <person name="Beamer M.A."/>
            <person name="Achilles S.L."/>
            <person name="Wiesenfeld H.C."/>
            <person name="Fredricks D.N."/>
            <person name="Hillier S.L."/>
        </authorList>
    </citation>
    <scope>NUCLEOTIDE SEQUENCE [LARGE SCALE GENOMIC DNA]</scope>
    <source>
        <strain evidence="3 4">CHIC02 1186E3-8</strain>
    </source>
</reference>
<sequence>MAIKTEICIDSYAGAKIAADLGYTSVEINSALDLGGLTPSLGLVREICNNLKIEKNCMLRPRGGGFCYTASEYETMLDDLDILCKEKIDGIVFGFLTADYHVDIARTTEMITRIHQAGLKAIFHRAFDNTIDPKQAIETLIQLRADRLLTSGQAGTAIEGADLLAKLQAEYGQEIELVAGAGVKAKNALQLLQKTKVNYIHSSCRVKATDVTSKLNVSYAIYKDYPTNYLCTDYASAEALRAVVADYQS</sequence>
<proteinExistence type="inferred from homology"/>
<comment type="subcellular location">
    <subcellularLocation>
        <location evidence="2">Cytoplasm</location>
    </subcellularLocation>
</comment>
<dbReference type="InterPro" id="IPR036822">
    <property type="entry name" value="CutC-like_dom_sf"/>
</dbReference>
<dbReference type="Pfam" id="PF03932">
    <property type="entry name" value="CutC"/>
    <property type="match status" value="1"/>
</dbReference>
<dbReference type="EMBL" id="CP118868">
    <property type="protein sequence ID" value="WEG35185.1"/>
    <property type="molecule type" value="Genomic_DNA"/>
</dbReference>
<dbReference type="PANTHER" id="PTHR12598">
    <property type="entry name" value="COPPER HOMEOSTASIS PROTEIN CUTC"/>
    <property type="match status" value="1"/>
</dbReference>
<organism evidence="3 4">
    <name type="scientific">Amygdalobacter indicium</name>
    <dbReference type="NCBI Taxonomy" id="3029272"/>
    <lineage>
        <taxon>Bacteria</taxon>
        <taxon>Bacillati</taxon>
        <taxon>Bacillota</taxon>
        <taxon>Clostridia</taxon>
        <taxon>Eubacteriales</taxon>
        <taxon>Oscillospiraceae</taxon>
        <taxon>Amygdalobacter</taxon>
    </lineage>
</organism>
<protein>
    <recommendedName>
        <fullName evidence="2">PF03932 family protein CutC</fullName>
    </recommendedName>
</protein>
<keyword evidence="4" id="KW-1185">Reference proteome</keyword>
<dbReference type="SUPFAM" id="SSF110395">
    <property type="entry name" value="CutC-like"/>
    <property type="match status" value="1"/>
</dbReference>
<keyword evidence="2" id="KW-0963">Cytoplasm</keyword>
<evidence type="ECO:0000313" key="4">
    <source>
        <dbReference type="Proteomes" id="UP001220478"/>
    </source>
</evidence>
<dbReference type="PANTHER" id="PTHR12598:SF0">
    <property type="entry name" value="COPPER HOMEOSTASIS PROTEIN CUTC HOMOLOG"/>
    <property type="match status" value="1"/>
</dbReference>
<accession>A0ABY8C3D2</accession>
<dbReference type="HAMAP" id="MF_00795">
    <property type="entry name" value="CutC"/>
    <property type="match status" value="1"/>
</dbReference>
<dbReference type="RefSeq" id="WP_315571233.1">
    <property type="nucleotide sequence ID" value="NZ_CP118868.1"/>
</dbReference>
<comment type="caution">
    <text evidence="2">Once thought to be involved in copper homeostasis, experiments in E.coli have shown this is not the case.</text>
</comment>
<evidence type="ECO:0000313" key="3">
    <source>
        <dbReference type="EMBL" id="WEG35185.1"/>
    </source>
</evidence>
<dbReference type="Proteomes" id="UP001220478">
    <property type="component" value="Chromosome"/>
</dbReference>
<evidence type="ECO:0000256" key="1">
    <source>
        <dbReference type="ARBA" id="ARBA00007768"/>
    </source>
</evidence>
<gene>
    <name evidence="2" type="primary">cutC</name>
    <name evidence="3" type="ORF">PYS61_04425</name>
</gene>
<dbReference type="Gene3D" id="3.20.20.380">
    <property type="entry name" value="Copper homeostasis (CutC) domain"/>
    <property type="match status" value="1"/>
</dbReference>
<comment type="similarity">
    <text evidence="1 2">Belongs to the CutC family.</text>
</comment>
<dbReference type="InterPro" id="IPR005627">
    <property type="entry name" value="CutC-like"/>
</dbReference>